<dbReference type="PATRIC" id="fig|909613.9.peg.621"/>
<sequence>MTHGENDLVQAMSDGEWFEGSADDPVVVRAGLIRELLLGRHGELDPRGVRVRGARVVGVLDLDQVRAVVGLHLADCVVEEPIRATRAVLPYLTLDGSRIAGLVADGARVEGGLFLRRVRAEGEVRLLDAHVGGQFDADDAEFTSTSGTALYATRMRLDGGFFLRRARIRGVGERGAARFVGSRFGGQVVFAGARLENPTGPVLDLHESTVDGTVFLPAEVVCPDGSREDHCDHPARVELDDFGFSSIGYLDWRQWLHLIRCHTTAYHASPYQRLAAVERAAGHDGNARRILIAQQGDLLRRSPAAVGGPVTRFSHRLWGALAGYGYRTRRTAAALLLAVTAAGLLGYAAGQVDTRPGHHAAERTVQPGSPSPAVGVACSSVELVGLGLDRGLPLGPTGLRSRCDLDTGTRWGQAFTVAIWVIQAALWGLATLALAGYTNLVRKSA</sequence>
<evidence type="ECO:0000256" key="1">
    <source>
        <dbReference type="SAM" id="Phobius"/>
    </source>
</evidence>
<keyword evidence="3" id="KW-1185">Reference proteome</keyword>
<reference evidence="2 3" key="1">
    <citation type="journal article" date="2014" name="Genome Announc.">
        <title>Draft Genome Sequence of the Antitrypanosomally Active Sponge-Associated Bacterium Actinokineospora sp. Strain EG49.</title>
        <authorList>
            <person name="Harjes J."/>
            <person name="Ryu T."/>
            <person name="Abdelmohsen U.R."/>
            <person name="Moitinho-Silva L."/>
            <person name="Horn H."/>
            <person name="Ravasi T."/>
            <person name="Hentschel U."/>
        </authorList>
    </citation>
    <scope>NUCLEOTIDE SEQUENCE [LARGE SCALE GENOMIC DNA]</scope>
    <source>
        <strain evidence="2 3">EG49</strain>
    </source>
</reference>
<dbReference type="eggNOG" id="COG3210">
    <property type="taxonomic scope" value="Bacteria"/>
</dbReference>
<dbReference type="STRING" id="909613.UO65_0606"/>
<feature type="transmembrane region" description="Helical" evidence="1">
    <location>
        <begin position="332"/>
        <end position="350"/>
    </location>
</feature>
<dbReference type="Proteomes" id="UP000019277">
    <property type="component" value="Unassembled WGS sequence"/>
</dbReference>
<dbReference type="EMBL" id="AYXG01000024">
    <property type="protein sequence ID" value="EWC64079.1"/>
    <property type="molecule type" value="Genomic_DNA"/>
</dbReference>
<dbReference type="AlphaFoldDB" id="W7JDL5"/>
<comment type="caution">
    <text evidence="2">The sequence shown here is derived from an EMBL/GenBank/DDBJ whole genome shotgun (WGS) entry which is preliminary data.</text>
</comment>
<keyword evidence="1" id="KW-1133">Transmembrane helix</keyword>
<evidence type="ECO:0000313" key="3">
    <source>
        <dbReference type="Proteomes" id="UP000019277"/>
    </source>
</evidence>
<accession>W7JDL5</accession>
<feature type="transmembrane region" description="Helical" evidence="1">
    <location>
        <begin position="414"/>
        <end position="437"/>
    </location>
</feature>
<dbReference type="OrthoDB" id="5194370at2"/>
<dbReference type="RefSeq" id="WP_052020575.1">
    <property type="nucleotide sequence ID" value="NZ_AYXG01000024.1"/>
</dbReference>
<keyword evidence="1" id="KW-0472">Membrane</keyword>
<keyword evidence="1" id="KW-0812">Transmembrane</keyword>
<gene>
    <name evidence="2" type="ORF">UO65_0606</name>
</gene>
<organism evidence="2 3">
    <name type="scientific">Actinokineospora spheciospongiae</name>
    <dbReference type="NCBI Taxonomy" id="909613"/>
    <lineage>
        <taxon>Bacteria</taxon>
        <taxon>Bacillati</taxon>
        <taxon>Actinomycetota</taxon>
        <taxon>Actinomycetes</taxon>
        <taxon>Pseudonocardiales</taxon>
        <taxon>Pseudonocardiaceae</taxon>
        <taxon>Actinokineospora</taxon>
    </lineage>
</organism>
<proteinExistence type="predicted"/>
<evidence type="ECO:0000313" key="2">
    <source>
        <dbReference type="EMBL" id="EWC64079.1"/>
    </source>
</evidence>
<protein>
    <submittedName>
        <fullName evidence="2">Membrane-associated oxidoreductase</fullName>
    </submittedName>
</protein>
<name>W7JDL5_9PSEU</name>